<dbReference type="InterPro" id="IPR001715">
    <property type="entry name" value="CH_dom"/>
</dbReference>
<reference evidence="6" key="1">
    <citation type="submission" date="2022-08" db="UniProtKB">
        <authorList>
            <consortium name="EnsemblMetazoa"/>
        </authorList>
    </citation>
    <scope>IDENTIFICATION</scope>
    <source>
        <strain evidence="6">Israel</strain>
    </source>
</reference>
<dbReference type="EMBL" id="AJVK01030848">
    <property type="status" value="NOT_ANNOTATED_CDS"/>
    <property type="molecule type" value="Genomic_DNA"/>
</dbReference>
<dbReference type="InterPro" id="IPR018159">
    <property type="entry name" value="Spectrin/alpha-actinin"/>
</dbReference>
<dbReference type="FunFam" id="1.20.58.60:FF:000188">
    <property type="entry name" value="Uncharacterized protein, isoform D"/>
    <property type="match status" value="1"/>
</dbReference>
<keyword evidence="3" id="KW-0677">Repeat</keyword>
<dbReference type="EnsemblMetazoa" id="PPAI005489-RA">
    <property type="protein sequence ID" value="PPAI005489-PA"/>
    <property type="gene ID" value="PPAI005489"/>
</dbReference>
<dbReference type="GO" id="GO:0005640">
    <property type="term" value="C:nuclear outer membrane"/>
    <property type="evidence" value="ECO:0007669"/>
    <property type="project" value="TreeGrafter"/>
</dbReference>
<keyword evidence="7" id="KW-1185">Reference proteome</keyword>
<dbReference type="PANTHER" id="PTHR47535:SF1">
    <property type="entry name" value="NESPRIN-1"/>
    <property type="match status" value="1"/>
</dbReference>
<dbReference type="PROSITE" id="PS50021">
    <property type="entry name" value="CH"/>
    <property type="match status" value="1"/>
</dbReference>
<evidence type="ECO:0000313" key="7">
    <source>
        <dbReference type="Proteomes" id="UP000092462"/>
    </source>
</evidence>
<dbReference type="SUPFAM" id="SSF47576">
    <property type="entry name" value="Calponin-homology domain, CH-domain"/>
    <property type="match status" value="1"/>
</dbReference>
<dbReference type="GO" id="GO:0051015">
    <property type="term" value="F:actin filament binding"/>
    <property type="evidence" value="ECO:0007669"/>
    <property type="project" value="TreeGrafter"/>
</dbReference>
<dbReference type="CDD" id="cd00176">
    <property type="entry name" value="SPEC"/>
    <property type="match status" value="1"/>
</dbReference>
<dbReference type="Proteomes" id="UP000092462">
    <property type="component" value="Unassembled WGS sequence"/>
</dbReference>
<keyword evidence="4" id="KW-1133">Transmembrane helix</keyword>
<dbReference type="InterPro" id="IPR036872">
    <property type="entry name" value="CH_dom_sf"/>
</dbReference>
<evidence type="ECO:0000256" key="3">
    <source>
        <dbReference type="ARBA" id="ARBA00022737"/>
    </source>
</evidence>
<dbReference type="EMBL" id="AJVK01030847">
    <property type="status" value="NOT_ANNOTATED_CDS"/>
    <property type="molecule type" value="Genomic_DNA"/>
</dbReference>
<evidence type="ECO:0000256" key="5">
    <source>
        <dbReference type="ARBA" id="ARBA00023136"/>
    </source>
</evidence>
<dbReference type="Pfam" id="PF00307">
    <property type="entry name" value="CH"/>
    <property type="match status" value="1"/>
</dbReference>
<dbReference type="EMBL" id="AJVK01030851">
    <property type="status" value="NOT_ANNOTATED_CDS"/>
    <property type="molecule type" value="Genomic_DNA"/>
</dbReference>
<evidence type="ECO:0000256" key="1">
    <source>
        <dbReference type="ARBA" id="ARBA00004370"/>
    </source>
</evidence>
<dbReference type="InterPro" id="IPR052403">
    <property type="entry name" value="LINC-complex_assoc"/>
</dbReference>
<dbReference type="SMART" id="SM00150">
    <property type="entry name" value="SPEC"/>
    <property type="match status" value="3"/>
</dbReference>
<dbReference type="SUPFAM" id="SSF46966">
    <property type="entry name" value="Spectrin repeat"/>
    <property type="match status" value="6"/>
</dbReference>
<evidence type="ECO:0000256" key="2">
    <source>
        <dbReference type="ARBA" id="ARBA00022692"/>
    </source>
</evidence>
<evidence type="ECO:0000313" key="6">
    <source>
        <dbReference type="EnsemblMetazoa" id="PPAI005489-PA"/>
    </source>
</evidence>
<keyword evidence="2" id="KW-0812">Transmembrane</keyword>
<sequence length="1022" mass="118488">MQSSSDSGIEVKDFGASWRDGIAFLALIDSIKTNLVNIAEMRKESNKTRLNTAFDVAEAKLGIARILDAEDVDVEKPDEKSIMTYVAQFLHKYPEPRKKICHDADSKRENMKWLVKCLDSLLPYASESEAAEEQKKLEMMIARYKNLIPTIEVTMVRTEIFSKCYTYRREVREIVTLLNKVRDQTLSAQPPESLAQVNKMVQEQQYAINQLDQQRPNIVSMLQRGKDLSKDVHAPSFVTVEVKSLESGWKEAYNESIDKLKTLKDTQQVWNEYTDQKSEIINLLGNAETELRSITPLQTDPKNVSSDLKAKRDLNAHLQHVSKQMIERLRELSENLIPLTATEKQPQLSKDVAELEKQFSRTIDHVKERVEYLEDYSHKWNDYKERLAELQAWAAQTAPQLIESLQSVDLTPEEKTAKMMSIQQMLSEKMRQLDLLGSDASDLAPKEGNMGEAKRLKNEVHRLQETFSAISRNFENKSNIIQHDLTNWQKENLKQAKQRLEIGIVKWTEYDDQYKEALDWLTKTETLVQSYNKLQDSLEEKKNVLEQFQNHLQTIFDWQRELDQLNITAQTLLEICADTRISNGVTQLTTKYNALLSIAKEVMRRLELHYQEHQQHQALYGECQDWVEAIRDKLNECLEVPNTIAEVNHKLNTIQNIKQLLEQGQNKLRYTIELKEKVIMNTEINGAAKIQENTENLKHEFEKLISEIGDIKQKLTNRAAQLDDVMKLIKILNDWLDEVEPNLQLSDACLNELSEKKTWLEKNRTLQKDMITYNDTIEKVKNKLKDDESLDKKAFDECLKRFENCQGIIAKNIENLENQVKYHENYKMAYGEIAEWIRKTKMDIQHCSDSHGDKPQLLEKQTKLREIELSQPEGKILMENTVELSGQVIATSGREGQDVINQEIKQLKSDWDGLQLVTKQSHDGLTNCIAMWNKFTEKSDQIAKWLQEYEAKINQMESAGEITTNDLTACKKILEDVQNQRENMEDLSDCCEILMEQSACTWVRDKTVDLQGRYSNLLNSAQ</sequence>
<dbReference type="SMART" id="SM00033">
    <property type="entry name" value="CH"/>
    <property type="match status" value="1"/>
</dbReference>
<dbReference type="Gene3D" id="1.20.58.60">
    <property type="match status" value="5"/>
</dbReference>
<organism evidence="6 7">
    <name type="scientific">Phlebotomus papatasi</name>
    <name type="common">Sandfly</name>
    <dbReference type="NCBI Taxonomy" id="29031"/>
    <lineage>
        <taxon>Eukaryota</taxon>
        <taxon>Metazoa</taxon>
        <taxon>Ecdysozoa</taxon>
        <taxon>Arthropoda</taxon>
        <taxon>Hexapoda</taxon>
        <taxon>Insecta</taxon>
        <taxon>Pterygota</taxon>
        <taxon>Neoptera</taxon>
        <taxon>Endopterygota</taxon>
        <taxon>Diptera</taxon>
        <taxon>Nematocera</taxon>
        <taxon>Psychodoidea</taxon>
        <taxon>Psychodidae</taxon>
        <taxon>Phlebotomus</taxon>
        <taxon>Phlebotomus</taxon>
    </lineage>
</organism>
<dbReference type="VEuPathDB" id="VectorBase:PPAI005489"/>
<protein>
    <submittedName>
        <fullName evidence="6">Uncharacterized protein</fullName>
    </submittedName>
</protein>
<dbReference type="FunFam" id="1.10.418.10:FF:000033">
    <property type="entry name" value="nesprin-1 isoform X1"/>
    <property type="match status" value="1"/>
</dbReference>
<dbReference type="PANTHER" id="PTHR47535">
    <property type="entry name" value="MUSCLE-SPECIFIC PROTEIN 300 KDA, ISOFORM G"/>
    <property type="match status" value="1"/>
</dbReference>
<accession>A0A1B0DCF0</accession>
<dbReference type="GO" id="GO:0034993">
    <property type="term" value="C:meiotic nuclear membrane microtubule tethering complex"/>
    <property type="evidence" value="ECO:0007669"/>
    <property type="project" value="TreeGrafter"/>
</dbReference>
<comment type="subcellular location">
    <subcellularLocation>
        <location evidence="1">Membrane</location>
    </subcellularLocation>
</comment>
<dbReference type="EMBL" id="AJVK01030849">
    <property type="status" value="NOT_ANNOTATED_CDS"/>
    <property type="molecule type" value="Genomic_DNA"/>
</dbReference>
<dbReference type="GO" id="GO:0007097">
    <property type="term" value="P:nuclear migration"/>
    <property type="evidence" value="ECO:0007669"/>
    <property type="project" value="TreeGrafter"/>
</dbReference>
<dbReference type="EMBL" id="AJVK01030850">
    <property type="status" value="NOT_ANNOTATED_CDS"/>
    <property type="molecule type" value="Genomic_DNA"/>
</dbReference>
<proteinExistence type="predicted"/>
<keyword evidence="5" id="KW-0472">Membrane</keyword>
<name>A0A1B0DCF0_PHLPP</name>
<dbReference type="VEuPathDB" id="VectorBase:PPAPM1_011443"/>
<evidence type="ECO:0000256" key="4">
    <source>
        <dbReference type="ARBA" id="ARBA00022989"/>
    </source>
</evidence>
<dbReference type="Gene3D" id="1.10.418.10">
    <property type="entry name" value="Calponin-like domain"/>
    <property type="match status" value="1"/>
</dbReference>
<dbReference type="AlphaFoldDB" id="A0A1B0DCF0"/>
<dbReference type="GO" id="GO:0005737">
    <property type="term" value="C:cytoplasm"/>
    <property type="evidence" value="ECO:0007669"/>
    <property type="project" value="TreeGrafter"/>
</dbReference>